<accession>A0A0F4Z365</accession>
<dbReference type="STRING" id="1408163.A0A0F4Z365"/>
<evidence type="ECO:0000259" key="2">
    <source>
        <dbReference type="PROSITE" id="PS51082"/>
    </source>
</evidence>
<organism evidence="3 4">
    <name type="scientific">Rasamsonia emersonii (strain ATCC 16479 / CBS 393.64 / IMI 116815)</name>
    <dbReference type="NCBI Taxonomy" id="1408163"/>
    <lineage>
        <taxon>Eukaryota</taxon>
        <taxon>Fungi</taxon>
        <taxon>Dikarya</taxon>
        <taxon>Ascomycota</taxon>
        <taxon>Pezizomycotina</taxon>
        <taxon>Eurotiomycetes</taxon>
        <taxon>Eurotiomycetidae</taxon>
        <taxon>Eurotiales</taxon>
        <taxon>Trichocomaceae</taxon>
        <taxon>Rasamsonia</taxon>
    </lineage>
</organism>
<feature type="compositionally biased region" description="Pro residues" evidence="1">
    <location>
        <begin position="164"/>
        <end position="183"/>
    </location>
</feature>
<feature type="region of interest" description="Disordered" evidence="1">
    <location>
        <begin position="1"/>
        <end position="412"/>
    </location>
</feature>
<feature type="compositionally biased region" description="Low complexity" evidence="1">
    <location>
        <begin position="300"/>
        <end position="315"/>
    </location>
</feature>
<gene>
    <name evidence="3" type="ORF">T310_1008</name>
</gene>
<feature type="compositionally biased region" description="Low complexity" evidence="1">
    <location>
        <begin position="210"/>
        <end position="223"/>
    </location>
</feature>
<dbReference type="AlphaFoldDB" id="A0A0F4Z365"/>
<dbReference type="EMBL" id="LASV01000040">
    <property type="protein sequence ID" value="KKA24974.1"/>
    <property type="molecule type" value="Genomic_DNA"/>
</dbReference>
<feature type="domain" description="WH2" evidence="2">
    <location>
        <begin position="43"/>
        <end position="60"/>
    </location>
</feature>
<dbReference type="Pfam" id="PF02205">
    <property type="entry name" value="WH2"/>
    <property type="match status" value="1"/>
</dbReference>
<evidence type="ECO:0000313" key="4">
    <source>
        <dbReference type="Proteomes" id="UP000053958"/>
    </source>
</evidence>
<proteinExistence type="predicted"/>
<dbReference type="GO" id="GO:0003779">
    <property type="term" value="F:actin binding"/>
    <property type="evidence" value="ECO:0007669"/>
    <property type="project" value="InterPro"/>
</dbReference>
<dbReference type="PROSITE" id="PS51082">
    <property type="entry name" value="WH2"/>
    <property type="match status" value="1"/>
</dbReference>
<comment type="caution">
    <text evidence="3">The sequence shown here is derived from an EMBL/GenBank/DDBJ whole genome shotgun (WGS) entry which is preliminary data.</text>
</comment>
<name>A0A0F4Z365_RASE3</name>
<dbReference type="OrthoDB" id="2430277at2759"/>
<protein>
    <recommendedName>
        <fullName evidence="2">WH2 domain-containing protein</fullName>
    </recommendedName>
</protein>
<feature type="compositionally biased region" description="Pro residues" evidence="1">
    <location>
        <begin position="226"/>
        <end position="299"/>
    </location>
</feature>
<evidence type="ECO:0000313" key="3">
    <source>
        <dbReference type="EMBL" id="KKA24974.1"/>
    </source>
</evidence>
<dbReference type="RefSeq" id="XP_013331586.1">
    <property type="nucleotide sequence ID" value="XM_013476132.1"/>
</dbReference>
<reference evidence="3 4" key="1">
    <citation type="submission" date="2015-04" db="EMBL/GenBank/DDBJ databases">
        <authorList>
            <person name="Heijne W.H."/>
            <person name="Fedorova N.D."/>
            <person name="Nierman W.C."/>
            <person name="Vollebregt A.W."/>
            <person name="Zhao Z."/>
            <person name="Wu L."/>
            <person name="Kumar M."/>
            <person name="Stam H."/>
            <person name="van den Berg M.A."/>
            <person name="Pel H.J."/>
        </authorList>
    </citation>
    <scope>NUCLEOTIDE SEQUENCE [LARGE SCALE GENOMIC DNA]</scope>
    <source>
        <strain evidence="3 4">CBS 393.64</strain>
    </source>
</reference>
<keyword evidence="4" id="KW-1185">Reference proteome</keyword>
<feature type="compositionally biased region" description="Polar residues" evidence="1">
    <location>
        <begin position="399"/>
        <end position="410"/>
    </location>
</feature>
<dbReference type="InterPro" id="IPR003124">
    <property type="entry name" value="WH2_dom"/>
</dbReference>
<evidence type="ECO:0000256" key="1">
    <source>
        <dbReference type="SAM" id="MobiDB-lite"/>
    </source>
</evidence>
<feature type="region of interest" description="Disordered" evidence="1">
    <location>
        <begin position="425"/>
        <end position="458"/>
    </location>
</feature>
<feature type="compositionally biased region" description="Pro residues" evidence="1">
    <location>
        <begin position="83"/>
        <end position="100"/>
    </location>
</feature>
<sequence length="458" mass="45294">MPAPPPPPPPPPPPATGGPSSSSSPSRQSSVEAGKAEVKDRSAQSALLQDITKGTKLRKTVTNDRSAPMIEKKSSGPAIGGAPPVPGMPKPPGGLAPPVPGGNRLRSNSEGRSGGDDSSSSVPSAPQLGGLFAGGMPKLRSRGGVDTGANRDAAYLSDSEASRPDPPAASAPKPPTARPPPVPSSTESPSAPPVNPLVANLRKPPPKPASRPSSTVSTTSTKTAPEVPPRAPPPVPGTKAPPPPPVRKPSAPAPPPPPSSASPAPPSAPPPPPSSSAPKPPASGPPPPPAPPASAPQPPNGAQAAAASIAVQAARNAFGNSHAPSAPPPPPPTSSAPSAPAAPPPPPPTSAPSPPSAPPAPPAAPPPRPATSSRPGSHDDHQAKSGRSTLDPSAYTLINGGSSPSASPRTSGIIRIEDNRFKFQDESLFPKPRPFSGGVRMYRAGRGSSVPLDLNSLG</sequence>
<feature type="compositionally biased region" description="Pro residues" evidence="1">
    <location>
        <begin position="325"/>
        <end position="369"/>
    </location>
</feature>
<dbReference type="Proteomes" id="UP000053958">
    <property type="component" value="Unassembled WGS sequence"/>
</dbReference>
<feature type="compositionally biased region" description="Low complexity" evidence="1">
    <location>
        <begin position="17"/>
        <end position="26"/>
    </location>
</feature>
<dbReference type="GeneID" id="25313142"/>
<feature type="compositionally biased region" description="Pro residues" evidence="1">
    <location>
        <begin position="1"/>
        <end position="16"/>
    </location>
</feature>